<feature type="non-terminal residue" evidence="1">
    <location>
        <position position="105"/>
    </location>
</feature>
<accession>X1LA02</accession>
<gene>
    <name evidence="1" type="ORF">S03H2_71077</name>
</gene>
<dbReference type="EMBL" id="BARU01047431">
    <property type="protein sequence ID" value="GAH99254.1"/>
    <property type="molecule type" value="Genomic_DNA"/>
</dbReference>
<reference evidence="1" key="1">
    <citation type="journal article" date="2014" name="Front. Microbiol.">
        <title>High frequency of phylogenetically diverse reductive dehalogenase-homologous genes in deep subseafloor sedimentary metagenomes.</title>
        <authorList>
            <person name="Kawai M."/>
            <person name="Futagami T."/>
            <person name="Toyoda A."/>
            <person name="Takaki Y."/>
            <person name="Nishi S."/>
            <person name="Hori S."/>
            <person name="Arai W."/>
            <person name="Tsubouchi T."/>
            <person name="Morono Y."/>
            <person name="Uchiyama I."/>
            <person name="Ito T."/>
            <person name="Fujiyama A."/>
            <person name="Inagaki F."/>
            <person name="Takami H."/>
        </authorList>
    </citation>
    <scope>NUCLEOTIDE SEQUENCE</scope>
    <source>
        <strain evidence="1">Expedition CK06-06</strain>
    </source>
</reference>
<name>X1LA02_9ZZZZ</name>
<dbReference type="AlphaFoldDB" id="X1LA02"/>
<evidence type="ECO:0000313" key="1">
    <source>
        <dbReference type="EMBL" id="GAH99254.1"/>
    </source>
</evidence>
<feature type="non-terminal residue" evidence="1">
    <location>
        <position position="1"/>
    </location>
</feature>
<comment type="caution">
    <text evidence="1">The sequence shown here is derived from an EMBL/GenBank/DDBJ whole genome shotgun (WGS) entry which is preliminary data.</text>
</comment>
<proteinExistence type="predicted"/>
<organism evidence="1">
    <name type="scientific">marine sediment metagenome</name>
    <dbReference type="NCBI Taxonomy" id="412755"/>
    <lineage>
        <taxon>unclassified sequences</taxon>
        <taxon>metagenomes</taxon>
        <taxon>ecological metagenomes</taxon>
    </lineage>
</organism>
<protein>
    <submittedName>
        <fullName evidence="1">Uncharacterized protein</fullName>
    </submittedName>
</protein>
<sequence>KEVQEGLKVKKEGVKDVFYYTLFLIFTGSISGSEKSKIQGISDQLRARLLFYQYYFSSISEPKYIRIILVVPSDTDIAPKAKSELFEEYRIGLWKIDIENDKLEE</sequence>